<evidence type="ECO:0000313" key="2">
    <source>
        <dbReference type="Proteomes" id="UP001222027"/>
    </source>
</evidence>
<dbReference type="EMBL" id="JAQQAF010000003">
    <property type="protein sequence ID" value="KAJ8497664.1"/>
    <property type="molecule type" value="Genomic_DNA"/>
</dbReference>
<dbReference type="Pfam" id="PF13516">
    <property type="entry name" value="LRR_6"/>
    <property type="match status" value="1"/>
</dbReference>
<evidence type="ECO:0008006" key="3">
    <source>
        <dbReference type="Google" id="ProtNLM"/>
    </source>
</evidence>
<dbReference type="PANTHER" id="PTHR47818:SF2">
    <property type="entry name" value="F-BOX DOMAIN-CONTAINING PROTEIN"/>
    <property type="match status" value="1"/>
</dbReference>
<proteinExistence type="predicted"/>
<organism evidence="1 2">
    <name type="scientific">Ensete ventricosum</name>
    <name type="common">Abyssinian banana</name>
    <name type="synonym">Musa ensete</name>
    <dbReference type="NCBI Taxonomy" id="4639"/>
    <lineage>
        <taxon>Eukaryota</taxon>
        <taxon>Viridiplantae</taxon>
        <taxon>Streptophyta</taxon>
        <taxon>Embryophyta</taxon>
        <taxon>Tracheophyta</taxon>
        <taxon>Spermatophyta</taxon>
        <taxon>Magnoliopsida</taxon>
        <taxon>Liliopsida</taxon>
        <taxon>Zingiberales</taxon>
        <taxon>Musaceae</taxon>
        <taxon>Ensete</taxon>
    </lineage>
</organism>
<accession>A0AAV8PP80</accession>
<dbReference type="InterPro" id="IPR032675">
    <property type="entry name" value="LRR_dom_sf"/>
</dbReference>
<dbReference type="InterPro" id="IPR001611">
    <property type="entry name" value="Leu-rich_rpt"/>
</dbReference>
<gene>
    <name evidence="1" type="ORF">OPV22_008216</name>
</gene>
<keyword evidence="2" id="KW-1185">Reference proteome</keyword>
<dbReference type="AlphaFoldDB" id="A0AAV8PP80"/>
<protein>
    <recommendedName>
        <fullName evidence="3">F-box domain-containing protein</fullName>
    </recommendedName>
</protein>
<dbReference type="SUPFAM" id="SSF52047">
    <property type="entry name" value="RNI-like"/>
    <property type="match status" value="1"/>
</dbReference>
<dbReference type="Gene3D" id="3.80.10.10">
    <property type="entry name" value="Ribonuclease Inhibitor"/>
    <property type="match status" value="1"/>
</dbReference>
<dbReference type="Proteomes" id="UP001222027">
    <property type="component" value="Unassembled WGS sequence"/>
</dbReference>
<dbReference type="PANTHER" id="PTHR47818">
    <property type="entry name" value="RNI-LIKE SUPERFAMILY PROTEIN"/>
    <property type="match status" value="1"/>
</dbReference>
<name>A0AAV8PP80_ENSVE</name>
<evidence type="ECO:0000313" key="1">
    <source>
        <dbReference type="EMBL" id="KAJ8497664.1"/>
    </source>
</evidence>
<sequence>MSKRRSRFRLVDRAGSVAAKDRSGIGNGSDNIGCSCQGAAGRHNHMSYVPTLFSLCVKTITDALVHGTEHVEDILELPSELLDGLVTSLPPLALQNMHELLERLPDSCGGVGFTNVGVDNGRKRRRKEDFNMTWKMLYMNRWPEDITMTQQIGCVTIQDGCEIAKLSNQSVDWQQLYWEKHLQNCLDEAAETALLPSFDGYIGDLTISDNMMDVIGHSGGTFCTCMKLSFHCNRFGQYIRYLRLQNVLCVAETCELLRDCKLQGLVFRRIISKNQVNGVCMHLNQHRQTLHSLEFIYSKIPPAMLDQIFGSIHRRDVSQTHGVQELHVKSSRIFDSKSSTIPAGLLSFISSGRDLRTLCFCDSKLLPKFAKMIFDVLLGSSSDVITLEISENNLAGWLSKVDRKPLEFSLLMESNVSLKSLRKLSLRGNNLQKEDAEDLHNILVHMPALSSLDISDNAIMDDGIRSLIPYFVWAVEKSYPLSDIKLNNCNLSCTGVAELLISLPTLNGSFSVAENNLGSSIAAPLAKFLASSSVRKLNIEDVELGTLGFQQLEDQIPKKMGLQCINISKNRGGLRAAYLIFKLLMYSPNIAYINAGGNLMPPESSEVIYDALKQSQGKLETLDLSGNTQLCQSNYTSRLVKFRQHGRPIVIVPSLPASSTPYDDDP</sequence>
<reference evidence="1 2" key="1">
    <citation type="submission" date="2022-12" db="EMBL/GenBank/DDBJ databases">
        <title>Chromosome-scale assembly of the Ensete ventricosum genome.</title>
        <authorList>
            <person name="Dussert Y."/>
            <person name="Stocks J."/>
            <person name="Wendawek A."/>
            <person name="Woldeyes F."/>
            <person name="Nichols R.A."/>
            <person name="Borrell J.S."/>
        </authorList>
    </citation>
    <scope>NUCLEOTIDE SEQUENCE [LARGE SCALE GENOMIC DNA]</scope>
    <source>
        <strain evidence="2">cv. Maze</strain>
        <tissue evidence="1">Seeds</tissue>
    </source>
</reference>
<comment type="caution">
    <text evidence="1">The sequence shown here is derived from an EMBL/GenBank/DDBJ whole genome shotgun (WGS) entry which is preliminary data.</text>
</comment>